<proteinExistence type="predicted"/>
<dbReference type="PROSITE" id="PS50943">
    <property type="entry name" value="HTH_CROC1"/>
    <property type="match status" value="1"/>
</dbReference>
<dbReference type="Proteomes" id="UP000727993">
    <property type="component" value="Unassembled WGS sequence"/>
</dbReference>
<evidence type="ECO:0000313" key="3">
    <source>
        <dbReference type="Proteomes" id="UP000727993"/>
    </source>
</evidence>
<organism evidence="2 3">
    <name type="scientific">Candidatus Neomicrothrix subdominans</name>
    <dbReference type="NCBI Taxonomy" id="2954438"/>
    <lineage>
        <taxon>Bacteria</taxon>
        <taxon>Bacillati</taxon>
        <taxon>Actinomycetota</taxon>
        <taxon>Acidimicrobiia</taxon>
        <taxon>Acidimicrobiales</taxon>
        <taxon>Microthrixaceae</taxon>
        <taxon>Candidatus Neomicrothrix</taxon>
    </lineage>
</organism>
<dbReference type="Gene3D" id="1.10.260.40">
    <property type="entry name" value="lambda repressor-like DNA-binding domains"/>
    <property type="match status" value="1"/>
</dbReference>
<accession>A0A936N9B4</accession>
<dbReference type="InterPro" id="IPR010982">
    <property type="entry name" value="Lambda_DNA-bd_dom_sf"/>
</dbReference>
<dbReference type="SMART" id="SM00530">
    <property type="entry name" value="HTH_XRE"/>
    <property type="match status" value="1"/>
</dbReference>
<dbReference type="EMBL" id="JADJZA010000001">
    <property type="protein sequence ID" value="MBK9295780.1"/>
    <property type="molecule type" value="Genomic_DNA"/>
</dbReference>
<dbReference type="GO" id="GO:0003677">
    <property type="term" value="F:DNA binding"/>
    <property type="evidence" value="ECO:0007669"/>
    <property type="project" value="InterPro"/>
</dbReference>
<comment type="caution">
    <text evidence="2">The sequence shown here is derived from an EMBL/GenBank/DDBJ whole genome shotgun (WGS) entry which is preliminary data.</text>
</comment>
<evidence type="ECO:0000259" key="1">
    <source>
        <dbReference type="PROSITE" id="PS50943"/>
    </source>
</evidence>
<dbReference type="InterPro" id="IPR001387">
    <property type="entry name" value="Cro/C1-type_HTH"/>
</dbReference>
<feature type="domain" description="HTH cro/C1-type" evidence="1">
    <location>
        <begin position="8"/>
        <end position="63"/>
    </location>
</feature>
<gene>
    <name evidence="2" type="ORF">IPN02_02660</name>
</gene>
<sequence>MDDFGSHLRASRIASGLTQAGLAERSGVARPNIVAYESARREPLFRNALDLLNAAGAQVAVELPVVWTWTDGRRPYAVPSRLWRLPPVQALRRFQPGEHLWWSGPPRSFDLASRPARMRLRDRASGGHIN</sequence>
<dbReference type="CDD" id="cd00093">
    <property type="entry name" value="HTH_XRE"/>
    <property type="match status" value="1"/>
</dbReference>
<reference evidence="2 3" key="1">
    <citation type="submission" date="2020-10" db="EMBL/GenBank/DDBJ databases">
        <title>Connecting structure to function with the recovery of over 1000 high-quality activated sludge metagenome-assembled genomes encoding full-length rRNA genes using long-read sequencing.</title>
        <authorList>
            <person name="Singleton C.M."/>
            <person name="Petriglieri F."/>
            <person name="Kristensen J.M."/>
            <person name="Kirkegaard R.H."/>
            <person name="Michaelsen T.Y."/>
            <person name="Andersen M.H."/>
            <person name="Karst S.M."/>
            <person name="Dueholm M.S."/>
            <person name="Nielsen P.H."/>
            <person name="Albertsen M."/>
        </authorList>
    </citation>
    <scope>NUCLEOTIDE SEQUENCE [LARGE SCALE GENOMIC DNA]</scope>
    <source>
        <strain evidence="2">Lyne_18-Q3-R50-59_MAXAC.006</strain>
    </source>
</reference>
<dbReference type="Pfam" id="PF13560">
    <property type="entry name" value="HTH_31"/>
    <property type="match status" value="1"/>
</dbReference>
<dbReference type="AlphaFoldDB" id="A0A936N9B4"/>
<evidence type="ECO:0000313" key="2">
    <source>
        <dbReference type="EMBL" id="MBK9295780.1"/>
    </source>
</evidence>
<protein>
    <submittedName>
        <fullName evidence="2">Helix-turn-helix domain-containing protein</fullName>
    </submittedName>
</protein>
<name>A0A936N9B4_9ACTN</name>
<dbReference type="SUPFAM" id="SSF47413">
    <property type="entry name" value="lambda repressor-like DNA-binding domains"/>
    <property type="match status" value="1"/>
</dbReference>